<reference evidence="8 9" key="1">
    <citation type="submission" date="2014-04" db="EMBL/GenBank/DDBJ databases">
        <authorList>
            <consortium name="DOE Joint Genome Institute"/>
            <person name="Kuo A."/>
            <person name="Kohler A."/>
            <person name="Nagy L.G."/>
            <person name="Floudas D."/>
            <person name="Copeland A."/>
            <person name="Barry K.W."/>
            <person name="Cichocki N."/>
            <person name="Veneault-Fourrey C."/>
            <person name="LaButti K."/>
            <person name="Lindquist E.A."/>
            <person name="Lipzen A."/>
            <person name="Lundell T."/>
            <person name="Morin E."/>
            <person name="Murat C."/>
            <person name="Sun H."/>
            <person name="Tunlid A."/>
            <person name="Henrissat B."/>
            <person name="Grigoriev I.V."/>
            <person name="Hibbett D.S."/>
            <person name="Martin F."/>
            <person name="Nordberg H.P."/>
            <person name="Cantor M.N."/>
            <person name="Hua S.X."/>
        </authorList>
    </citation>
    <scope>NUCLEOTIDE SEQUENCE [LARGE SCALE GENOMIC DNA]</scope>
    <source>
        <strain evidence="8 9">Foug A</strain>
    </source>
</reference>
<feature type="compositionally biased region" description="Basic and acidic residues" evidence="6">
    <location>
        <begin position="59"/>
        <end position="71"/>
    </location>
</feature>
<dbReference type="PANTHER" id="PTHR11932">
    <property type="entry name" value="CULLIN"/>
    <property type="match status" value="1"/>
</dbReference>
<dbReference type="InterPro" id="IPR016158">
    <property type="entry name" value="Cullin_homology"/>
</dbReference>
<evidence type="ECO:0000259" key="7">
    <source>
        <dbReference type="PROSITE" id="PS50069"/>
    </source>
</evidence>
<dbReference type="GO" id="GO:0031625">
    <property type="term" value="F:ubiquitin protein ligase binding"/>
    <property type="evidence" value="ECO:0007669"/>
    <property type="project" value="InterPro"/>
</dbReference>
<evidence type="ECO:0000256" key="3">
    <source>
        <dbReference type="ARBA" id="ARBA00022843"/>
    </source>
</evidence>
<dbReference type="Pfam" id="PF10557">
    <property type="entry name" value="Cullin_Nedd8"/>
    <property type="match status" value="1"/>
</dbReference>
<evidence type="ECO:0000256" key="5">
    <source>
        <dbReference type="RuleBase" id="RU003829"/>
    </source>
</evidence>
<dbReference type="GO" id="GO:0006511">
    <property type="term" value="P:ubiquitin-dependent protein catabolic process"/>
    <property type="evidence" value="ECO:0007669"/>
    <property type="project" value="InterPro"/>
</dbReference>
<dbReference type="SUPFAM" id="SSF46785">
    <property type="entry name" value="Winged helix' DNA-binding domain"/>
    <property type="match status" value="1"/>
</dbReference>
<dbReference type="SMART" id="SM00182">
    <property type="entry name" value="CULLIN"/>
    <property type="match status" value="1"/>
</dbReference>
<dbReference type="Gene3D" id="3.30.230.130">
    <property type="entry name" value="Cullin, Chain C, Domain 2"/>
    <property type="match status" value="1"/>
</dbReference>
<proteinExistence type="inferred from homology"/>
<dbReference type="EMBL" id="KN822310">
    <property type="protein sequence ID" value="KIM50910.1"/>
    <property type="molecule type" value="Genomic_DNA"/>
</dbReference>
<name>A0A0C3CQN2_9AGAM</name>
<dbReference type="InParanoid" id="A0A0C3CQN2"/>
<dbReference type="InterPro" id="IPR059120">
    <property type="entry name" value="Cullin-like_AB"/>
</dbReference>
<dbReference type="InterPro" id="IPR045093">
    <property type="entry name" value="Cullin"/>
</dbReference>
<dbReference type="InterPro" id="IPR036390">
    <property type="entry name" value="WH_DNA-bd_sf"/>
</dbReference>
<dbReference type="Pfam" id="PF00888">
    <property type="entry name" value="Cullin"/>
    <property type="match status" value="1"/>
</dbReference>
<evidence type="ECO:0000256" key="4">
    <source>
        <dbReference type="PROSITE-ProRule" id="PRU00330"/>
    </source>
</evidence>
<keyword evidence="3" id="KW-0832">Ubl conjugation</keyword>
<accession>A0A0C3CQN2</accession>
<dbReference type="PROSITE" id="PS50069">
    <property type="entry name" value="CULLIN_2"/>
    <property type="match status" value="1"/>
</dbReference>
<keyword evidence="9" id="KW-1185">Reference proteome</keyword>
<organism evidence="8 9">
    <name type="scientific">Scleroderma citrinum Foug A</name>
    <dbReference type="NCBI Taxonomy" id="1036808"/>
    <lineage>
        <taxon>Eukaryota</taxon>
        <taxon>Fungi</taxon>
        <taxon>Dikarya</taxon>
        <taxon>Basidiomycota</taxon>
        <taxon>Agaricomycotina</taxon>
        <taxon>Agaricomycetes</taxon>
        <taxon>Agaricomycetidae</taxon>
        <taxon>Boletales</taxon>
        <taxon>Sclerodermatineae</taxon>
        <taxon>Sclerodermataceae</taxon>
        <taxon>Scleroderma</taxon>
    </lineage>
</organism>
<feature type="domain" description="Cullin family profile" evidence="7">
    <location>
        <begin position="453"/>
        <end position="679"/>
    </location>
</feature>
<gene>
    <name evidence="8" type="ORF">SCLCIDRAFT_12255</name>
</gene>
<evidence type="ECO:0000313" key="9">
    <source>
        <dbReference type="Proteomes" id="UP000053989"/>
    </source>
</evidence>
<dbReference type="AlphaFoldDB" id="A0A0C3CQN2"/>
<evidence type="ECO:0000313" key="8">
    <source>
        <dbReference type="EMBL" id="KIM50910.1"/>
    </source>
</evidence>
<dbReference type="InterPro" id="IPR001373">
    <property type="entry name" value="Cullin_N"/>
</dbReference>
<keyword evidence="2" id="KW-1017">Isopeptide bond</keyword>
<sequence>MADVFHALLSLPTTSQGFTAHRCAVVDEGPSSSTAFSFSSYPHKTPRLDADSDSGSASRSRDRGKGKGKAVERDGPLIIHIHGLAGKVPDKTYDTSVATIKYSLRILLEKDSKEGLPTTYEGIYNHCYTAVGGGARGQTLYDGLVMEFEKCCRNLLGELMASKVDVGSIAWLDHVVRVCVWFEGQVRLLRSLLAYLDRAFILKDSRLSSIRDLAFMAFKAHVLDDSLIIEHIRFGVRDWLVSERNKGMESPHRECIQNLVSHLVTHGVYAIIFERFVAEQTLTYYSEEAEEKIHKMNITPELFLAHVTQRVAEEEARAVAVFQSPTVLLVQHATRRGLLEGRLEWLAHGAMEPLMSARGTDRLTSAYTEFAAAEGLHVLSKEFKAYVQKAVAGIIKDAEHDDTMIERLLEFKAFSDRALQTAFIDPKTQEPNRTFSYALTDAFAFGFKARRNKPAELIAKHLDRLMRRGQRDMSDGDFDALLDSVLALYRYTDDKDVFRTFYHRALARRLLLERSASDDFERAMLKKLKEQYDPEFGMGDHMFNDLALSRDVLREYRSRLPDDSLGHHLSVMVLQRSVWPFAARKKDVDLLPWMQSELDAFVTFYKSKHQGRKLDWDHSLGTATLKARFKAGSKELTVSLYQAIVLLLFNDVEEMGYSQILEATRMEVGELKRTLQSLACGQKRVLRKHPLGRDVDETDVFYFNADFTDPRAKVHINSIQAKETPEESKRTQTHIDSDRKHYLDAAIVRIMKGKKELSYEQLKTQTIEAVKSHFVPEVMVIKQRITGLVEQEYLRRDEDDMNKYIYVA</sequence>
<protein>
    <recommendedName>
        <fullName evidence="7">Cullin family profile domain-containing protein</fullName>
    </recommendedName>
</protein>
<dbReference type="Proteomes" id="UP000053989">
    <property type="component" value="Unassembled WGS sequence"/>
</dbReference>
<dbReference type="OrthoDB" id="27073at2759"/>
<dbReference type="FunFam" id="1.10.10.10:FF:000014">
    <property type="entry name" value="Cullin 1"/>
    <property type="match status" value="1"/>
</dbReference>
<dbReference type="InterPro" id="IPR036317">
    <property type="entry name" value="Cullin_homology_sf"/>
</dbReference>
<reference evidence="9" key="2">
    <citation type="submission" date="2015-01" db="EMBL/GenBank/DDBJ databases">
        <title>Evolutionary Origins and Diversification of the Mycorrhizal Mutualists.</title>
        <authorList>
            <consortium name="DOE Joint Genome Institute"/>
            <consortium name="Mycorrhizal Genomics Consortium"/>
            <person name="Kohler A."/>
            <person name="Kuo A."/>
            <person name="Nagy L.G."/>
            <person name="Floudas D."/>
            <person name="Copeland A."/>
            <person name="Barry K.W."/>
            <person name="Cichocki N."/>
            <person name="Veneault-Fourrey C."/>
            <person name="LaButti K."/>
            <person name="Lindquist E.A."/>
            <person name="Lipzen A."/>
            <person name="Lundell T."/>
            <person name="Morin E."/>
            <person name="Murat C."/>
            <person name="Riley R."/>
            <person name="Ohm R."/>
            <person name="Sun H."/>
            <person name="Tunlid A."/>
            <person name="Henrissat B."/>
            <person name="Grigoriev I.V."/>
            <person name="Hibbett D.S."/>
            <person name="Martin F."/>
        </authorList>
    </citation>
    <scope>NUCLEOTIDE SEQUENCE [LARGE SCALE GENOMIC DNA]</scope>
    <source>
        <strain evidence="9">Foug A</strain>
    </source>
</reference>
<evidence type="ECO:0000256" key="6">
    <source>
        <dbReference type="SAM" id="MobiDB-lite"/>
    </source>
</evidence>
<feature type="region of interest" description="Disordered" evidence="6">
    <location>
        <begin position="36"/>
        <end position="71"/>
    </location>
</feature>
<evidence type="ECO:0000256" key="1">
    <source>
        <dbReference type="ARBA" id="ARBA00006019"/>
    </source>
</evidence>
<dbReference type="HOGENOM" id="CLU_004747_7_0_1"/>
<dbReference type="STRING" id="1036808.A0A0C3CQN2"/>
<dbReference type="SUPFAM" id="SSF74788">
    <property type="entry name" value="Cullin repeat-like"/>
    <property type="match status" value="1"/>
</dbReference>
<dbReference type="InterPro" id="IPR036388">
    <property type="entry name" value="WH-like_DNA-bd_sf"/>
</dbReference>
<dbReference type="Gene3D" id="1.10.10.10">
    <property type="entry name" value="Winged helix-like DNA-binding domain superfamily/Winged helix DNA-binding domain"/>
    <property type="match status" value="1"/>
</dbReference>
<dbReference type="Gene3D" id="1.20.1310.10">
    <property type="entry name" value="Cullin Repeats"/>
    <property type="match status" value="4"/>
</dbReference>
<dbReference type="InterPro" id="IPR019559">
    <property type="entry name" value="Cullin_neddylation_domain"/>
</dbReference>
<evidence type="ECO:0000256" key="2">
    <source>
        <dbReference type="ARBA" id="ARBA00022499"/>
    </source>
</evidence>
<dbReference type="SMART" id="SM00884">
    <property type="entry name" value="Cullin_Nedd8"/>
    <property type="match status" value="1"/>
</dbReference>
<comment type="similarity">
    <text evidence="1 4 5">Belongs to the cullin family.</text>
</comment>
<dbReference type="InterPro" id="IPR016159">
    <property type="entry name" value="Cullin_repeat-like_dom_sf"/>
</dbReference>
<dbReference type="SUPFAM" id="SSF75632">
    <property type="entry name" value="Cullin homology domain"/>
    <property type="match status" value="1"/>
</dbReference>
<dbReference type="Pfam" id="PF26557">
    <property type="entry name" value="Cullin_AB"/>
    <property type="match status" value="1"/>
</dbReference>